<keyword evidence="2" id="KW-0378">Hydrolase</keyword>
<organism evidence="2 3">
    <name type="scientific">Actinidia rufa</name>
    <dbReference type="NCBI Taxonomy" id="165716"/>
    <lineage>
        <taxon>Eukaryota</taxon>
        <taxon>Viridiplantae</taxon>
        <taxon>Streptophyta</taxon>
        <taxon>Embryophyta</taxon>
        <taxon>Tracheophyta</taxon>
        <taxon>Spermatophyta</taxon>
        <taxon>Magnoliopsida</taxon>
        <taxon>eudicotyledons</taxon>
        <taxon>Gunneridae</taxon>
        <taxon>Pentapetalae</taxon>
        <taxon>asterids</taxon>
        <taxon>Ericales</taxon>
        <taxon>Actinidiaceae</taxon>
        <taxon>Actinidia</taxon>
    </lineage>
</organism>
<accession>A0A7J0FYL5</accession>
<evidence type="ECO:0000313" key="2">
    <source>
        <dbReference type="EMBL" id="GFZ03766.1"/>
    </source>
</evidence>
<evidence type="ECO:0000313" key="3">
    <source>
        <dbReference type="Proteomes" id="UP000585474"/>
    </source>
</evidence>
<dbReference type="Proteomes" id="UP000585474">
    <property type="component" value="Unassembled WGS sequence"/>
</dbReference>
<feature type="compositionally biased region" description="Basic and acidic residues" evidence="1">
    <location>
        <begin position="71"/>
        <end position="87"/>
    </location>
</feature>
<evidence type="ECO:0000256" key="1">
    <source>
        <dbReference type="SAM" id="MobiDB-lite"/>
    </source>
</evidence>
<dbReference type="GO" id="GO:0016787">
    <property type="term" value="F:hydrolase activity"/>
    <property type="evidence" value="ECO:0007669"/>
    <property type="project" value="UniProtKB-KW"/>
</dbReference>
<dbReference type="EMBL" id="BJWL01000016">
    <property type="protein sequence ID" value="GFZ03766.1"/>
    <property type="molecule type" value="Genomic_DNA"/>
</dbReference>
<reference evidence="2 3" key="1">
    <citation type="submission" date="2019-07" db="EMBL/GenBank/DDBJ databases">
        <title>De Novo Assembly of kiwifruit Actinidia rufa.</title>
        <authorList>
            <person name="Sugita-Konishi S."/>
            <person name="Sato K."/>
            <person name="Mori E."/>
            <person name="Abe Y."/>
            <person name="Kisaki G."/>
            <person name="Hamano K."/>
            <person name="Suezawa K."/>
            <person name="Otani M."/>
            <person name="Fukuda T."/>
            <person name="Manabe T."/>
            <person name="Gomi K."/>
            <person name="Tabuchi M."/>
            <person name="Akimitsu K."/>
            <person name="Kataoka I."/>
        </authorList>
    </citation>
    <scope>NUCLEOTIDE SEQUENCE [LARGE SCALE GENOMIC DNA]</scope>
    <source>
        <strain evidence="3">cv. Fuchu</strain>
    </source>
</reference>
<name>A0A7J0FYL5_9ERIC</name>
<dbReference type="PANTHER" id="PTHR14209:SF36">
    <property type="entry name" value="GDSL-LIKE LIPASE_ACYLHYDROLASE FAMILY PROTEIN, EXPRESSED"/>
    <property type="match status" value="1"/>
</dbReference>
<dbReference type="PANTHER" id="PTHR14209">
    <property type="entry name" value="ISOAMYL ACETATE-HYDROLYZING ESTERASE 1"/>
    <property type="match status" value="1"/>
</dbReference>
<sequence>MLTSPQECSPAMLVMLITPPPIDEEGRMAYARSLYGDKAMELPERTNEVTGVYAKQCVELAKELGLSAREMPSEVPHHSEIDGKDPQKAFQLQCS</sequence>
<dbReference type="InterPro" id="IPR036514">
    <property type="entry name" value="SGNH_hydro_sf"/>
</dbReference>
<proteinExistence type="predicted"/>
<keyword evidence="3" id="KW-1185">Reference proteome</keyword>
<dbReference type="InterPro" id="IPR045136">
    <property type="entry name" value="Iah1-like"/>
</dbReference>
<dbReference type="AlphaFoldDB" id="A0A7J0FYL5"/>
<dbReference type="OrthoDB" id="671439at2759"/>
<feature type="region of interest" description="Disordered" evidence="1">
    <location>
        <begin position="70"/>
        <end position="95"/>
    </location>
</feature>
<protein>
    <submittedName>
        <fullName evidence="2">SGNH hydrolase-type esterase superfamily protein</fullName>
    </submittedName>
</protein>
<comment type="caution">
    <text evidence="2">The sequence shown here is derived from an EMBL/GenBank/DDBJ whole genome shotgun (WGS) entry which is preliminary data.</text>
</comment>
<dbReference type="Gene3D" id="3.40.50.1110">
    <property type="entry name" value="SGNH hydrolase"/>
    <property type="match status" value="1"/>
</dbReference>
<gene>
    <name evidence="2" type="ORF">Acr_16g0003900</name>
</gene>